<comment type="caution">
    <text evidence="3">The sequence shown here is derived from an EMBL/GenBank/DDBJ whole genome shotgun (WGS) entry which is preliminary data.</text>
</comment>
<dbReference type="Gene3D" id="3.40.50.150">
    <property type="entry name" value="Vaccinia Virus protein VP39"/>
    <property type="match status" value="1"/>
</dbReference>
<dbReference type="PANTHER" id="PTHR43591">
    <property type="entry name" value="METHYLTRANSFERASE"/>
    <property type="match status" value="1"/>
</dbReference>
<gene>
    <name evidence="3" type="ORF">A3B56_02705</name>
</gene>
<feature type="transmembrane region" description="Helical" evidence="1">
    <location>
        <begin position="144"/>
        <end position="162"/>
    </location>
</feature>
<organism evidence="3 4">
    <name type="scientific">Candidatus Roizmanbacteria bacterium RIFCSPLOWO2_01_FULL_45_11</name>
    <dbReference type="NCBI Taxonomy" id="1802070"/>
    <lineage>
        <taxon>Bacteria</taxon>
        <taxon>Candidatus Roizmaniibacteriota</taxon>
    </lineage>
</organism>
<feature type="domain" description="Methyltransferase type 11" evidence="2">
    <location>
        <begin position="54"/>
        <end position="147"/>
    </location>
</feature>
<keyword evidence="1" id="KW-0812">Transmembrane</keyword>
<dbReference type="PANTHER" id="PTHR43591:SF99">
    <property type="entry name" value="OS06G0646000 PROTEIN"/>
    <property type="match status" value="1"/>
</dbReference>
<dbReference type="CDD" id="cd02440">
    <property type="entry name" value="AdoMet_MTases"/>
    <property type="match status" value="1"/>
</dbReference>
<accession>A0A1F7JCP1</accession>
<reference evidence="3 4" key="1">
    <citation type="journal article" date="2016" name="Nat. Commun.">
        <title>Thousands of microbial genomes shed light on interconnected biogeochemical processes in an aquifer system.</title>
        <authorList>
            <person name="Anantharaman K."/>
            <person name="Brown C.T."/>
            <person name="Hug L.A."/>
            <person name="Sharon I."/>
            <person name="Castelle C.J."/>
            <person name="Probst A.J."/>
            <person name="Thomas B.C."/>
            <person name="Singh A."/>
            <person name="Wilkins M.J."/>
            <person name="Karaoz U."/>
            <person name="Brodie E.L."/>
            <person name="Williams K.H."/>
            <person name="Hubbard S.S."/>
            <person name="Banfield J.F."/>
        </authorList>
    </citation>
    <scope>NUCLEOTIDE SEQUENCE [LARGE SCALE GENOMIC DNA]</scope>
</reference>
<evidence type="ECO:0000256" key="1">
    <source>
        <dbReference type="SAM" id="Phobius"/>
    </source>
</evidence>
<sequence length="249" mass="27855">MSHQPDDGNTRIYDAWHTDVYQTDIVAYHARALPLIRRIIQRLSLTPFSTGRLLDIACGKGIFLMDVATTSPRVKLYGADISRVAIREAKKLVPGADVVVSDAASLPYTSGRFDFVTCIGGLEYFPDPVKGVAEMARVLKKGGLCVLYVPNLMFIGYLYLALRYGTMPSHGGSSGDKTYYDFMNERFYTLEGWNDIITKGGMNVVSVDRYDNLGSSKYASPFLIYMYDKVISRFVPKTLAYCYLFTCSI</sequence>
<dbReference type="AlphaFoldDB" id="A0A1F7JCP1"/>
<keyword evidence="1" id="KW-1133">Transmembrane helix</keyword>
<keyword evidence="1" id="KW-0472">Membrane</keyword>
<dbReference type="EMBL" id="MGAU01000063">
    <property type="protein sequence ID" value="OGK53384.1"/>
    <property type="molecule type" value="Genomic_DNA"/>
</dbReference>
<dbReference type="Pfam" id="PF08241">
    <property type="entry name" value="Methyltransf_11"/>
    <property type="match status" value="1"/>
</dbReference>
<dbReference type="InterPro" id="IPR029063">
    <property type="entry name" value="SAM-dependent_MTases_sf"/>
</dbReference>
<dbReference type="InterPro" id="IPR013216">
    <property type="entry name" value="Methyltransf_11"/>
</dbReference>
<dbReference type="GO" id="GO:0008757">
    <property type="term" value="F:S-adenosylmethionine-dependent methyltransferase activity"/>
    <property type="evidence" value="ECO:0007669"/>
    <property type="project" value="InterPro"/>
</dbReference>
<name>A0A1F7JCP1_9BACT</name>
<evidence type="ECO:0000259" key="2">
    <source>
        <dbReference type="Pfam" id="PF08241"/>
    </source>
</evidence>
<dbReference type="Proteomes" id="UP000178486">
    <property type="component" value="Unassembled WGS sequence"/>
</dbReference>
<protein>
    <recommendedName>
        <fullName evidence="2">Methyltransferase type 11 domain-containing protein</fullName>
    </recommendedName>
</protein>
<proteinExistence type="predicted"/>
<dbReference type="SUPFAM" id="SSF53335">
    <property type="entry name" value="S-adenosyl-L-methionine-dependent methyltransferases"/>
    <property type="match status" value="1"/>
</dbReference>
<evidence type="ECO:0000313" key="4">
    <source>
        <dbReference type="Proteomes" id="UP000178486"/>
    </source>
</evidence>
<evidence type="ECO:0000313" key="3">
    <source>
        <dbReference type="EMBL" id="OGK53384.1"/>
    </source>
</evidence>